<dbReference type="Gene3D" id="1.10.260.40">
    <property type="entry name" value="lambda repressor-like DNA-binding domains"/>
    <property type="match status" value="1"/>
</dbReference>
<dbReference type="InterPro" id="IPR028082">
    <property type="entry name" value="Peripla_BP_I"/>
</dbReference>
<organism evidence="5 6">
    <name type="scientific">Paraburkholderia aromaticivorans</name>
    <dbReference type="NCBI Taxonomy" id="2026199"/>
    <lineage>
        <taxon>Bacteria</taxon>
        <taxon>Pseudomonadati</taxon>
        <taxon>Pseudomonadota</taxon>
        <taxon>Betaproteobacteria</taxon>
        <taxon>Burkholderiales</taxon>
        <taxon>Burkholderiaceae</taxon>
        <taxon>Paraburkholderia</taxon>
    </lineage>
</organism>
<sequence length="379" mass="41062">MKKRVAAVEDGKIRLAGGPGGEVKTASKAASKTVRKTGGSVGKTRPGGQAVRMIDVAKAANVSLMTVSRALNEPERLSKETRKLVLDTVRRIGYVPNHIASNLASARSNVVGQIVPSIQNSLYSHSIKGCADVLRGAGMQLLLADSGYSLEEEEALIDAFIAQRVCGLVLHDTVHTPRAVQLIRAAGIPIVETGDLVRAPLDMAVSYSNFNAAKEMTLYLAGRGYKSIGFVCLATRNNMRARERLKGYHAALAALGRERNPALVREVEGGLTSGAHAMVDMMQRAPEVDAIFFAGDVLAVGALFEAQRRNWKVPERVAIAGFDDLDILRHTVPRLTCLNLPRLEIGRRSAEALLQRMRNEPVEPARLDLGFEIIQREST</sequence>
<evidence type="ECO:0000259" key="4">
    <source>
        <dbReference type="PROSITE" id="PS50932"/>
    </source>
</evidence>
<dbReference type="Proteomes" id="UP000215158">
    <property type="component" value="Chromosome 2"/>
</dbReference>
<dbReference type="PANTHER" id="PTHR30146">
    <property type="entry name" value="LACI-RELATED TRANSCRIPTIONAL REPRESSOR"/>
    <property type="match status" value="1"/>
</dbReference>
<dbReference type="InterPro" id="IPR010982">
    <property type="entry name" value="Lambda_DNA-bd_dom_sf"/>
</dbReference>
<gene>
    <name evidence="5" type="ORF">CJU94_24055</name>
</gene>
<dbReference type="SUPFAM" id="SSF53822">
    <property type="entry name" value="Periplasmic binding protein-like I"/>
    <property type="match status" value="1"/>
</dbReference>
<reference evidence="5 6" key="1">
    <citation type="submission" date="2017-08" db="EMBL/GenBank/DDBJ databases">
        <title>Identification and genetic characteristics of simultaneous BTEX- and naphthalene-degrading Paraburkholderia sp. BN5 isolated from petroleum-contaminated soil.</title>
        <authorList>
            <person name="Lee Y."/>
            <person name="Jeon C.O."/>
        </authorList>
    </citation>
    <scope>NUCLEOTIDE SEQUENCE [LARGE SCALE GENOMIC DNA]</scope>
    <source>
        <strain evidence="5 6">BN5</strain>
    </source>
</reference>
<evidence type="ECO:0000256" key="2">
    <source>
        <dbReference type="ARBA" id="ARBA00023125"/>
    </source>
</evidence>
<evidence type="ECO:0000256" key="1">
    <source>
        <dbReference type="ARBA" id="ARBA00023015"/>
    </source>
</evidence>
<dbReference type="EMBL" id="CP022990">
    <property type="protein sequence ID" value="ASW01265.1"/>
    <property type="molecule type" value="Genomic_DNA"/>
</dbReference>
<dbReference type="PROSITE" id="PS00356">
    <property type="entry name" value="HTH_LACI_1"/>
    <property type="match status" value="1"/>
</dbReference>
<feature type="domain" description="HTH lacI-type" evidence="4">
    <location>
        <begin position="51"/>
        <end position="105"/>
    </location>
</feature>
<accession>A0A248VQY5</accession>
<dbReference type="KEGG" id="parb:CJU94_24055"/>
<dbReference type="AlphaFoldDB" id="A0A248VQY5"/>
<dbReference type="Gene3D" id="3.40.50.2300">
    <property type="match status" value="2"/>
</dbReference>
<dbReference type="PROSITE" id="PS50932">
    <property type="entry name" value="HTH_LACI_2"/>
    <property type="match status" value="1"/>
</dbReference>
<evidence type="ECO:0000313" key="6">
    <source>
        <dbReference type="Proteomes" id="UP000215158"/>
    </source>
</evidence>
<dbReference type="SUPFAM" id="SSF47413">
    <property type="entry name" value="lambda repressor-like DNA-binding domains"/>
    <property type="match status" value="1"/>
</dbReference>
<keyword evidence="3" id="KW-0804">Transcription</keyword>
<evidence type="ECO:0000256" key="3">
    <source>
        <dbReference type="ARBA" id="ARBA00023163"/>
    </source>
</evidence>
<dbReference type="GO" id="GO:0000976">
    <property type="term" value="F:transcription cis-regulatory region binding"/>
    <property type="evidence" value="ECO:0007669"/>
    <property type="project" value="TreeGrafter"/>
</dbReference>
<dbReference type="CDD" id="cd01392">
    <property type="entry name" value="HTH_LacI"/>
    <property type="match status" value="1"/>
</dbReference>
<dbReference type="PANTHER" id="PTHR30146:SF33">
    <property type="entry name" value="TRANSCRIPTIONAL REGULATOR"/>
    <property type="match status" value="1"/>
</dbReference>
<dbReference type="Pfam" id="PF00356">
    <property type="entry name" value="LacI"/>
    <property type="match status" value="1"/>
</dbReference>
<dbReference type="InterPro" id="IPR000843">
    <property type="entry name" value="HTH_LacI"/>
</dbReference>
<dbReference type="RefSeq" id="WP_095421172.1">
    <property type="nucleotide sequence ID" value="NZ_CP022990.1"/>
</dbReference>
<keyword evidence="1" id="KW-0805">Transcription regulation</keyword>
<dbReference type="GO" id="GO:0003700">
    <property type="term" value="F:DNA-binding transcription factor activity"/>
    <property type="evidence" value="ECO:0007669"/>
    <property type="project" value="TreeGrafter"/>
</dbReference>
<dbReference type="CDD" id="cd01575">
    <property type="entry name" value="PBP1_GntR"/>
    <property type="match status" value="1"/>
</dbReference>
<dbReference type="Pfam" id="PF13377">
    <property type="entry name" value="Peripla_BP_3"/>
    <property type="match status" value="1"/>
</dbReference>
<evidence type="ECO:0000313" key="5">
    <source>
        <dbReference type="EMBL" id="ASW01265.1"/>
    </source>
</evidence>
<keyword evidence="2" id="KW-0238">DNA-binding</keyword>
<keyword evidence="6" id="KW-1185">Reference proteome</keyword>
<proteinExistence type="predicted"/>
<dbReference type="InterPro" id="IPR046335">
    <property type="entry name" value="LacI/GalR-like_sensor"/>
</dbReference>
<dbReference type="OrthoDB" id="8770688at2"/>
<name>A0A248VQY5_9BURK</name>
<protein>
    <submittedName>
        <fullName evidence="5">LacI family transcriptional regulator</fullName>
    </submittedName>
</protein>
<dbReference type="SMART" id="SM00354">
    <property type="entry name" value="HTH_LACI"/>
    <property type="match status" value="1"/>
</dbReference>